<evidence type="ECO:0000256" key="1">
    <source>
        <dbReference type="SAM" id="MobiDB-lite"/>
    </source>
</evidence>
<protein>
    <submittedName>
        <fullName evidence="2">Uncharacterized protein</fullName>
    </submittedName>
</protein>
<gene>
    <name evidence="2" type="ORF">DS421_19g659760</name>
</gene>
<dbReference type="AlphaFoldDB" id="A0A6B9VD95"/>
<name>A0A6B9VD95_ARAHY</name>
<accession>A0A6B9VD95</accession>
<evidence type="ECO:0000313" key="2">
    <source>
        <dbReference type="EMBL" id="QHN78252.1"/>
    </source>
</evidence>
<feature type="region of interest" description="Disordered" evidence="1">
    <location>
        <begin position="75"/>
        <end position="99"/>
    </location>
</feature>
<dbReference type="Proteomes" id="UP000464620">
    <property type="component" value="Chromosome B09"/>
</dbReference>
<feature type="compositionally biased region" description="Basic and acidic residues" evidence="1">
    <location>
        <begin position="75"/>
        <end position="92"/>
    </location>
</feature>
<organism evidence="2 3">
    <name type="scientific">Arachis hypogaea</name>
    <name type="common">Peanut</name>
    <dbReference type="NCBI Taxonomy" id="3818"/>
    <lineage>
        <taxon>Eukaryota</taxon>
        <taxon>Viridiplantae</taxon>
        <taxon>Streptophyta</taxon>
        <taxon>Embryophyta</taxon>
        <taxon>Tracheophyta</taxon>
        <taxon>Spermatophyta</taxon>
        <taxon>Magnoliopsida</taxon>
        <taxon>eudicotyledons</taxon>
        <taxon>Gunneridae</taxon>
        <taxon>Pentapetalae</taxon>
        <taxon>rosids</taxon>
        <taxon>fabids</taxon>
        <taxon>Fabales</taxon>
        <taxon>Fabaceae</taxon>
        <taxon>Papilionoideae</taxon>
        <taxon>50 kb inversion clade</taxon>
        <taxon>dalbergioids sensu lato</taxon>
        <taxon>Dalbergieae</taxon>
        <taxon>Pterocarpus clade</taxon>
        <taxon>Arachis</taxon>
    </lineage>
</organism>
<reference evidence="2 3" key="1">
    <citation type="submission" date="2020-01" db="EMBL/GenBank/DDBJ databases">
        <title>Genome sequence of Arachis hypogaea, cultivar Shitouqi.</title>
        <authorList>
            <person name="Zhuang W."/>
            <person name="Chen H."/>
            <person name="Varshney R."/>
            <person name="Wang D."/>
            <person name="Ming R."/>
        </authorList>
    </citation>
    <scope>NUCLEOTIDE SEQUENCE [LARGE SCALE GENOMIC DNA]</scope>
    <source>
        <tissue evidence="2">Young leaf</tissue>
    </source>
</reference>
<proteinExistence type="predicted"/>
<dbReference type="EMBL" id="CP031001">
    <property type="protein sequence ID" value="QHN78252.1"/>
    <property type="molecule type" value="Genomic_DNA"/>
</dbReference>
<sequence length="218" mass="25642">MELDFFIPKDHNGPVICLFSFILSIYLESPFMENRNRCGNKLIASGDFNFIIQKRAVVKVTLRTVFVFLSCDHRDERGEGSPKRHPHERQPTAEEQNQLNRSIKKVRKDGERFTGTQILVPREKEWMIDNPGAENSLRTRKIFVQMVKGGPAEHHMEEDELEAEEEEEDYRRKEPETEQHKQKEDNINDKINSEGIRVEKVEEGLYNIVISETFERRL</sequence>
<evidence type="ECO:0000313" key="3">
    <source>
        <dbReference type="Proteomes" id="UP000464620"/>
    </source>
</evidence>
<feature type="region of interest" description="Disordered" evidence="1">
    <location>
        <begin position="152"/>
        <end position="193"/>
    </location>
</feature>
<feature type="compositionally biased region" description="Acidic residues" evidence="1">
    <location>
        <begin position="158"/>
        <end position="168"/>
    </location>
</feature>
<feature type="compositionally biased region" description="Basic and acidic residues" evidence="1">
    <location>
        <begin position="169"/>
        <end position="193"/>
    </location>
</feature>